<accession>A0A6I4SY38</accession>
<feature type="transmembrane region" description="Helical" evidence="1">
    <location>
        <begin position="69"/>
        <end position="86"/>
    </location>
</feature>
<reference evidence="2 3" key="1">
    <citation type="submission" date="2019-12" db="EMBL/GenBank/DDBJ databases">
        <title>Genomic-based taxomic classification of the family Erythrobacteraceae.</title>
        <authorList>
            <person name="Xu L."/>
        </authorList>
    </citation>
    <scope>NUCLEOTIDE SEQUENCE [LARGE SCALE GENOMIC DNA]</scope>
    <source>
        <strain evidence="2 3">MCCC 1K01500</strain>
    </source>
</reference>
<proteinExistence type="predicted"/>
<gene>
    <name evidence="2" type="ORF">GRI89_10815</name>
</gene>
<dbReference type="Proteomes" id="UP000433652">
    <property type="component" value="Unassembled WGS sequence"/>
</dbReference>
<protein>
    <submittedName>
        <fullName evidence="2">Uncharacterized protein</fullName>
    </submittedName>
</protein>
<evidence type="ECO:0000256" key="1">
    <source>
        <dbReference type="SAM" id="Phobius"/>
    </source>
</evidence>
<dbReference type="RefSeq" id="WP_159795068.1">
    <property type="nucleotide sequence ID" value="NZ_WTYM01000043.1"/>
</dbReference>
<sequence length="251" mass="27667">MQIVALIKEIPAVLREVLFAPALRTIALIILPYAGLIIGMDVASRYGDVTGQALPVQFFVSQDWSFGETLEYSVMTATAVMLFGMWRRDRSPIYLVNALLFTYLTIDNAVEIHEWFGFWIAPALEMILPDNLPMAANYFGEPLLFLAVGLVWLVGLGLSLRQSRPRPIINSLPLVGCIFMAAFFGIVVDAATDWGPHSVARTDIEAFIEDGGEFVMILVCFFLTTAMYDIEKRRAKALAEGGVAGELPLAA</sequence>
<keyword evidence="3" id="KW-1185">Reference proteome</keyword>
<keyword evidence="1" id="KW-0472">Membrane</keyword>
<evidence type="ECO:0000313" key="3">
    <source>
        <dbReference type="Proteomes" id="UP000433652"/>
    </source>
</evidence>
<feature type="transmembrane region" description="Helical" evidence="1">
    <location>
        <begin position="211"/>
        <end position="228"/>
    </location>
</feature>
<feature type="transmembrane region" description="Helical" evidence="1">
    <location>
        <begin position="21"/>
        <end position="40"/>
    </location>
</feature>
<keyword evidence="1" id="KW-0812">Transmembrane</keyword>
<keyword evidence="1" id="KW-1133">Transmembrane helix</keyword>
<comment type="caution">
    <text evidence="2">The sequence shown here is derived from an EMBL/GenBank/DDBJ whole genome shotgun (WGS) entry which is preliminary data.</text>
</comment>
<feature type="transmembrane region" description="Helical" evidence="1">
    <location>
        <begin position="142"/>
        <end position="160"/>
    </location>
</feature>
<dbReference type="AlphaFoldDB" id="A0A6I4SY38"/>
<name>A0A6I4SY38_9SPHN</name>
<dbReference type="EMBL" id="WTYM01000043">
    <property type="protein sequence ID" value="MXO60030.1"/>
    <property type="molecule type" value="Genomic_DNA"/>
</dbReference>
<dbReference type="OrthoDB" id="7422991at2"/>
<organism evidence="2 3">
    <name type="scientific">Croceibacterium salegens</name>
    <dbReference type="NCBI Taxonomy" id="1737568"/>
    <lineage>
        <taxon>Bacteria</taxon>
        <taxon>Pseudomonadati</taxon>
        <taxon>Pseudomonadota</taxon>
        <taxon>Alphaproteobacteria</taxon>
        <taxon>Sphingomonadales</taxon>
        <taxon>Erythrobacteraceae</taxon>
        <taxon>Croceibacterium</taxon>
    </lineage>
</organism>
<feature type="transmembrane region" description="Helical" evidence="1">
    <location>
        <begin position="172"/>
        <end position="191"/>
    </location>
</feature>
<evidence type="ECO:0000313" key="2">
    <source>
        <dbReference type="EMBL" id="MXO60030.1"/>
    </source>
</evidence>
<feature type="transmembrane region" description="Helical" evidence="1">
    <location>
        <begin position="98"/>
        <end position="122"/>
    </location>
</feature>